<dbReference type="Proteomes" id="UP000776164">
    <property type="component" value="Unassembled WGS sequence"/>
</dbReference>
<dbReference type="RefSeq" id="WP_205107891.1">
    <property type="nucleotide sequence ID" value="NZ_BAAAHT010000013.1"/>
</dbReference>
<organism evidence="1 2">
    <name type="scientific">Subtercola frigoramans</name>
    <dbReference type="NCBI Taxonomy" id="120298"/>
    <lineage>
        <taxon>Bacteria</taxon>
        <taxon>Bacillati</taxon>
        <taxon>Actinomycetota</taxon>
        <taxon>Actinomycetes</taxon>
        <taxon>Micrococcales</taxon>
        <taxon>Microbacteriaceae</taxon>
        <taxon>Subtercola</taxon>
    </lineage>
</organism>
<dbReference type="EMBL" id="JAFBBU010000001">
    <property type="protein sequence ID" value="MBM7471707.1"/>
    <property type="molecule type" value="Genomic_DNA"/>
</dbReference>
<evidence type="ECO:0000313" key="2">
    <source>
        <dbReference type="Proteomes" id="UP000776164"/>
    </source>
</evidence>
<evidence type="ECO:0000313" key="1">
    <source>
        <dbReference type="EMBL" id="MBM7471707.1"/>
    </source>
</evidence>
<reference evidence="1 2" key="1">
    <citation type="submission" date="2021-01" db="EMBL/GenBank/DDBJ databases">
        <title>Sequencing the genomes of 1000 actinobacteria strains.</title>
        <authorList>
            <person name="Klenk H.-P."/>
        </authorList>
    </citation>
    <scope>NUCLEOTIDE SEQUENCE [LARGE SCALE GENOMIC DNA]</scope>
    <source>
        <strain evidence="1 2">DSM 13057</strain>
    </source>
</reference>
<keyword evidence="2" id="KW-1185">Reference proteome</keyword>
<accession>A0ABS2L3Q7</accession>
<comment type="caution">
    <text evidence="1">The sequence shown here is derived from an EMBL/GenBank/DDBJ whole genome shotgun (WGS) entry which is preliminary data.</text>
</comment>
<protein>
    <submittedName>
        <fullName evidence="1">Uncharacterized protein</fullName>
    </submittedName>
</protein>
<name>A0ABS2L3Q7_9MICO</name>
<sequence>MLESLSARGQDPTFNPNIIFDYTICFAAAGNCGFDGRFHLGRQPAAGIGWLIVASTGLRLNTPAEVRDLLAGRPVPPVVPLYLAMPQ</sequence>
<gene>
    <name evidence="1" type="ORF">JOE66_001341</name>
</gene>
<proteinExistence type="predicted"/>